<dbReference type="RefSeq" id="WP_119497767.1">
    <property type="nucleotide sequence ID" value="NZ_NRJH01000067.1"/>
</dbReference>
<feature type="transmembrane region" description="Helical" evidence="7">
    <location>
        <begin position="370"/>
        <end position="395"/>
    </location>
</feature>
<feature type="transmembrane region" description="Helical" evidence="7">
    <location>
        <begin position="99"/>
        <end position="122"/>
    </location>
</feature>
<dbReference type="GO" id="GO:0016020">
    <property type="term" value="C:membrane"/>
    <property type="evidence" value="ECO:0007669"/>
    <property type="project" value="UniProtKB-SubCell"/>
</dbReference>
<dbReference type="Pfam" id="PF00324">
    <property type="entry name" value="AA_permease"/>
    <property type="match status" value="1"/>
</dbReference>
<keyword evidence="10" id="KW-1185">Reference proteome</keyword>
<feature type="transmembrane region" description="Helical" evidence="7">
    <location>
        <begin position="285"/>
        <end position="310"/>
    </location>
</feature>
<evidence type="ECO:0000256" key="5">
    <source>
        <dbReference type="ARBA" id="ARBA00022989"/>
    </source>
</evidence>
<keyword evidence="3 7" id="KW-0812">Transmembrane</keyword>
<dbReference type="PANTHER" id="PTHR43341:SF1">
    <property type="entry name" value="GENERAL AMINO-ACID PERMEASE GAP1"/>
    <property type="match status" value="1"/>
</dbReference>
<proteinExistence type="predicted"/>
<feature type="transmembrane region" description="Helical" evidence="7">
    <location>
        <begin position="343"/>
        <end position="364"/>
    </location>
</feature>
<evidence type="ECO:0000256" key="2">
    <source>
        <dbReference type="ARBA" id="ARBA00022448"/>
    </source>
</evidence>
<evidence type="ECO:0000259" key="8">
    <source>
        <dbReference type="Pfam" id="PF00324"/>
    </source>
</evidence>
<feature type="transmembrane region" description="Helical" evidence="7">
    <location>
        <begin position="446"/>
        <end position="466"/>
    </location>
</feature>
<keyword evidence="5 7" id="KW-1133">Transmembrane helix</keyword>
<keyword evidence="2" id="KW-0813">Transport</keyword>
<keyword evidence="4" id="KW-0029">Amino-acid transport</keyword>
<dbReference type="GO" id="GO:0015171">
    <property type="term" value="F:amino acid transmembrane transporter activity"/>
    <property type="evidence" value="ECO:0007669"/>
    <property type="project" value="TreeGrafter"/>
</dbReference>
<feature type="transmembrane region" description="Helical" evidence="7">
    <location>
        <begin position="21"/>
        <end position="43"/>
    </location>
</feature>
<feature type="domain" description="Amino acid permease/ SLC12A" evidence="8">
    <location>
        <begin position="18"/>
        <end position="473"/>
    </location>
</feature>
<dbReference type="OrthoDB" id="5297508at2"/>
<dbReference type="PIRSF" id="PIRSF006060">
    <property type="entry name" value="AA_transporter"/>
    <property type="match status" value="1"/>
</dbReference>
<feature type="transmembrane region" description="Helical" evidence="7">
    <location>
        <begin position="415"/>
        <end position="434"/>
    </location>
</feature>
<gene>
    <name evidence="9" type="ORF">CJP74_07245</name>
</gene>
<comment type="caution">
    <text evidence="9">The sequence shown here is derived from an EMBL/GenBank/DDBJ whole genome shotgun (WGS) entry which is preliminary data.</text>
</comment>
<feature type="transmembrane region" description="Helical" evidence="7">
    <location>
        <begin position="244"/>
        <end position="265"/>
    </location>
</feature>
<evidence type="ECO:0000313" key="10">
    <source>
        <dbReference type="Proteomes" id="UP000266258"/>
    </source>
</evidence>
<dbReference type="InterPro" id="IPR050524">
    <property type="entry name" value="APC_YAT"/>
</dbReference>
<name>A0A3A1Y216_9GAMM</name>
<protein>
    <submittedName>
        <fullName evidence="9">Gamma-aminobutyrate permease</fullName>
    </submittedName>
</protein>
<keyword evidence="6 7" id="KW-0472">Membrane</keyword>
<evidence type="ECO:0000256" key="3">
    <source>
        <dbReference type="ARBA" id="ARBA00022692"/>
    </source>
</evidence>
<feature type="transmembrane region" description="Helical" evidence="7">
    <location>
        <begin position="49"/>
        <end position="69"/>
    </location>
</feature>
<feature type="transmembrane region" description="Helical" evidence="7">
    <location>
        <begin position="158"/>
        <end position="179"/>
    </location>
</feature>
<dbReference type="FunFam" id="1.20.1740.10:FF:000001">
    <property type="entry name" value="Amino acid permease"/>
    <property type="match status" value="1"/>
</dbReference>
<evidence type="ECO:0000256" key="6">
    <source>
        <dbReference type="ARBA" id="ARBA00023136"/>
    </source>
</evidence>
<accession>A0A3A1Y216</accession>
<reference evidence="9 10" key="1">
    <citation type="submission" date="2017-08" db="EMBL/GenBank/DDBJ databases">
        <title>Reclassification of Bisgaard taxon 37 and 44.</title>
        <authorList>
            <person name="Christensen H."/>
        </authorList>
    </citation>
    <scope>NUCLEOTIDE SEQUENCE [LARGE SCALE GENOMIC DNA]</scope>
    <source>
        <strain evidence="9 10">B96_4</strain>
    </source>
</reference>
<dbReference type="EMBL" id="NRJH01000067">
    <property type="protein sequence ID" value="RIY31460.1"/>
    <property type="molecule type" value="Genomic_DNA"/>
</dbReference>
<sequence>MAIENKEHKLHRKLRPRHMTMIAIGGSIGTGLFLSSGATIAQAGPGGALTAYILVGLMVYFIMTSLGELSAFNPTSGSFATFGTLYVDKAFGFAQGWNYWYNWAITLAVELVAAALIMGYWFPDVPGWIWSAIFYVLILGINLFSVKGFGETEFWFALIKVITVIVFVVIGLLMIFKVMDGQPGQFSVLENLTAGDAPFVGGFPAMMGVVMIAAFSFQGTEMIGVAAGESKNPEKSIPLATRQIFWRILLFYVFAIIVIGCLINYQDPNLLKNDETDVGYSPFTLVFKQAGLGFAAAVMNAVILTSVLSAGNSGLFASSRILFEMGKNGLAPKIFGRVTKAGVPLAAVLCTAVIAALCFLTSLFKTADVYLYLLNASGMCGFVTWIGISICHYRFRRAMTAQNFDRTQLPYLAKYFPFGPILSLVMLTFVVLGQDWDLVTGKGFDVGTFISTYLGLALFFVLYFGYKFTKHTKLIPLEQIDLTQRAK</sequence>
<dbReference type="InterPro" id="IPR004841">
    <property type="entry name" value="AA-permease/SLC12A_dom"/>
</dbReference>
<organism evidence="9 10">
    <name type="scientific">Psittacicella melopsittaci</name>
    <dbReference type="NCBI Taxonomy" id="2028576"/>
    <lineage>
        <taxon>Bacteria</taxon>
        <taxon>Pseudomonadati</taxon>
        <taxon>Pseudomonadota</taxon>
        <taxon>Gammaproteobacteria</taxon>
        <taxon>Pasteurellales</taxon>
        <taxon>Psittacicellaceae</taxon>
        <taxon>Psittacicella</taxon>
    </lineage>
</organism>
<dbReference type="AlphaFoldDB" id="A0A3A1Y216"/>
<evidence type="ECO:0000256" key="1">
    <source>
        <dbReference type="ARBA" id="ARBA00004141"/>
    </source>
</evidence>
<evidence type="ECO:0000256" key="4">
    <source>
        <dbReference type="ARBA" id="ARBA00022970"/>
    </source>
</evidence>
<evidence type="ECO:0000256" key="7">
    <source>
        <dbReference type="SAM" id="Phobius"/>
    </source>
</evidence>
<feature type="transmembrane region" description="Helical" evidence="7">
    <location>
        <begin position="128"/>
        <end position="146"/>
    </location>
</feature>
<comment type="subcellular location">
    <subcellularLocation>
        <location evidence="1">Membrane</location>
        <topology evidence="1">Multi-pass membrane protein</topology>
    </subcellularLocation>
</comment>
<dbReference type="PANTHER" id="PTHR43341">
    <property type="entry name" value="AMINO ACID PERMEASE"/>
    <property type="match status" value="1"/>
</dbReference>
<feature type="transmembrane region" description="Helical" evidence="7">
    <location>
        <begin position="199"/>
        <end position="223"/>
    </location>
</feature>
<evidence type="ECO:0000313" key="9">
    <source>
        <dbReference type="EMBL" id="RIY31460.1"/>
    </source>
</evidence>
<dbReference type="Proteomes" id="UP000266258">
    <property type="component" value="Unassembled WGS sequence"/>
</dbReference>
<dbReference type="Gene3D" id="1.20.1740.10">
    <property type="entry name" value="Amino acid/polyamine transporter I"/>
    <property type="match status" value="1"/>
</dbReference>